<proteinExistence type="predicted"/>
<dbReference type="OrthoDB" id="546079at2759"/>
<gene>
    <name evidence="2" type="ORF">MNEG_2093</name>
</gene>
<feature type="compositionally biased region" description="Low complexity" evidence="1">
    <location>
        <begin position="337"/>
        <end position="346"/>
    </location>
</feature>
<evidence type="ECO:0008006" key="4">
    <source>
        <dbReference type="Google" id="ProtNLM"/>
    </source>
</evidence>
<dbReference type="RefSeq" id="XP_013904888.1">
    <property type="nucleotide sequence ID" value="XM_014049434.1"/>
</dbReference>
<name>A0A0D2LH91_9CHLO</name>
<evidence type="ECO:0000313" key="2">
    <source>
        <dbReference type="EMBL" id="KIZ05869.1"/>
    </source>
</evidence>
<dbReference type="KEGG" id="mng:MNEG_2093"/>
<organism evidence="2 3">
    <name type="scientific">Monoraphidium neglectum</name>
    <dbReference type="NCBI Taxonomy" id="145388"/>
    <lineage>
        <taxon>Eukaryota</taxon>
        <taxon>Viridiplantae</taxon>
        <taxon>Chlorophyta</taxon>
        <taxon>core chlorophytes</taxon>
        <taxon>Chlorophyceae</taxon>
        <taxon>CS clade</taxon>
        <taxon>Sphaeropleales</taxon>
        <taxon>Selenastraceae</taxon>
        <taxon>Monoraphidium</taxon>
    </lineage>
</organism>
<feature type="compositionally biased region" description="Gly residues" evidence="1">
    <location>
        <begin position="325"/>
        <end position="336"/>
    </location>
</feature>
<feature type="compositionally biased region" description="Pro residues" evidence="1">
    <location>
        <begin position="307"/>
        <end position="318"/>
    </location>
</feature>
<dbReference type="EMBL" id="KK100446">
    <property type="protein sequence ID" value="KIZ05869.1"/>
    <property type="molecule type" value="Genomic_DNA"/>
</dbReference>
<evidence type="ECO:0000256" key="1">
    <source>
        <dbReference type="SAM" id="MobiDB-lite"/>
    </source>
</evidence>
<keyword evidence="3" id="KW-1185">Reference proteome</keyword>
<dbReference type="GeneID" id="25734971"/>
<feature type="region of interest" description="Disordered" evidence="1">
    <location>
        <begin position="290"/>
        <end position="359"/>
    </location>
</feature>
<evidence type="ECO:0000313" key="3">
    <source>
        <dbReference type="Proteomes" id="UP000054498"/>
    </source>
</evidence>
<dbReference type="Proteomes" id="UP000054498">
    <property type="component" value="Unassembled WGS sequence"/>
</dbReference>
<sequence length="359" mass="39661">MSDEEEESLDDEAWREYPIWLQAAVKDESNEKTVRILDADPCGDAPKNNRVRVKVIEMPDTLEHAAGNVSQRHKIQQDSVVLVTADPGVQPYIGLITKLWLDRDAPFETRDGVKWYSPQNLWFEMYYFYRFTEAPADRKGRLMARRQSMAGGVIGVASSATGKTKRVADDGSERQVMFSNHGTWHDNEGICAESFLYTTQVHWLGETEKFPVEYFEGRDGLLRQRLARGFVCRFMNYIKTHVSEGGEVYALAEAWPDPVTFAIARRLRAEYRERARELAAKNDRLLAKHRAARDKERQKAAAAATAPPAPRPPSPQLPGAPAAAAGGGGKGGGGTGRVSAGVGAYADDVDDGMNEGAGC</sequence>
<accession>A0A0D2LH91</accession>
<reference evidence="2 3" key="1">
    <citation type="journal article" date="2013" name="BMC Genomics">
        <title>Reconstruction of the lipid metabolism for the microalga Monoraphidium neglectum from its genome sequence reveals characteristics suitable for biofuel production.</title>
        <authorList>
            <person name="Bogen C."/>
            <person name="Al-Dilaimi A."/>
            <person name="Albersmeier A."/>
            <person name="Wichmann J."/>
            <person name="Grundmann M."/>
            <person name="Rupp O."/>
            <person name="Lauersen K.J."/>
            <person name="Blifernez-Klassen O."/>
            <person name="Kalinowski J."/>
            <person name="Goesmann A."/>
            <person name="Mussgnug J.H."/>
            <person name="Kruse O."/>
        </authorList>
    </citation>
    <scope>NUCLEOTIDE SEQUENCE [LARGE SCALE GENOMIC DNA]</scope>
    <source>
        <strain evidence="2 3">SAG 48.87</strain>
    </source>
</reference>
<protein>
    <recommendedName>
        <fullName evidence="4">BAH domain-containing protein</fullName>
    </recommendedName>
</protein>
<dbReference type="AlphaFoldDB" id="A0A0D2LH91"/>